<reference evidence="7 8" key="1">
    <citation type="submission" date="2016-10" db="EMBL/GenBank/DDBJ databases">
        <authorList>
            <person name="de Groot N.N."/>
        </authorList>
    </citation>
    <scope>NUCLEOTIDE SEQUENCE [LARGE SCALE GENOMIC DNA]</scope>
    <source>
        <strain evidence="7 8">DSM 17074</strain>
    </source>
</reference>
<protein>
    <submittedName>
        <fullName evidence="7">MobA/MobL family protein</fullName>
    </submittedName>
    <submittedName>
        <fullName evidence="6">Nickase</fullName>
    </submittedName>
</protein>
<keyword evidence="9" id="KW-1185">Reference proteome</keyword>
<organism evidence="7 8">
    <name type="scientific">Halolactibacillus miurensis</name>
    <dbReference type="NCBI Taxonomy" id="306541"/>
    <lineage>
        <taxon>Bacteria</taxon>
        <taxon>Bacillati</taxon>
        <taxon>Bacillota</taxon>
        <taxon>Bacilli</taxon>
        <taxon>Bacillales</taxon>
        <taxon>Bacillaceae</taxon>
        <taxon>Halolactibacillus</taxon>
    </lineage>
</organism>
<comment type="similarity">
    <text evidence="1">Belongs to the MobA/MobL family.</text>
</comment>
<dbReference type="OrthoDB" id="1826980at2"/>
<evidence type="ECO:0000256" key="2">
    <source>
        <dbReference type="ARBA" id="ARBA00022971"/>
    </source>
</evidence>
<dbReference type="Pfam" id="PF03389">
    <property type="entry name" value="MobA_MobL"/>
    <property type="match status" value="1"/>
</dbReference>
<evidence type="ECO:0000256" key="1">
    <source>
        <dbReference type="ARBA" id="ARBA00010873"/>
    </source>
</evidence>
<evidence type="ECO:0000313" key="8">
    <source>
        <dbReference type="Proteomes" id="UP000199139"/>
    </source>
</evidence>
<feature type="domain" description="MobA/MobL protein" evidence="4">
    <location>
        <begin position="21"/>
        <end position="243"/>
    </location>
</feature>
<evidence type="ECO:0000259" key="4">
    <source>
        <dbReference type="Pfam" id="PF03389"/>
    </source>
</evidence>
<dbReference type="Proteomes" id="UP000321773">
    <property type="component" value="Unassembled WGS sequence"/>
</dbReference>
<dbReference type="Pfam" id="PF18208">
    <property type="entry name" value="NES_C_h"/>
    <property type="match status" value="1"/>
</dbReference>
<dbReference type="NCBIfam" id="NF041496">
    <property type="entry name" value="MobQ"/>
    <property type="match status" value="1"/>
</dbReference>
<sequence length="682" mass="80523">MAIYHFSGQVISKVTKDNKPKSPLAVAAYRSGERLFDEKTDKEWFYKREVSPDSFILAPEHAPEWATDRQKLWNEVNKVEKNYNAQFSREFNIALPRELSIEEQNNLAKDYCQKAFVDKGMVADIAVHRDDENNPHFHVMLTMRPFNKDGSWGIKSKRQYIYDENGEHVLDDKGKKKFNKINMTDWDSIKTFNNWRKQWADTANEYLEKNNINERITHLSNKAIGTEKIPTIHEGFVARKMQKEGRESERVSYNEDVKKYNKKVESIQAFKEKKQAIQFENKFTRKFTPKEKAVLSHAAKELRFFVNSETLSERKIQLEKWKKSVTFKSDSEDKYKALSRIETEEKAIEQAEQILENEANRFIKDYYKHWDVESLDYDEKVRLVDETLSQNDFLSDDEIDLLHMNIQSEKVQQELSSILKNRWTFVVNVEKHIELAGNKLRQINTELGITDDNYIERIKLLKDQSNPRVNVLKDTSEKLVTLHEVKTLMTEFYDMEINRLQPDINLSSLTIHEKELLVSSSEYYGESVDLNLNELRKYSTEDQEKIIQVLNQPYKVKREIMANHFADFQWKNPIHLLLFKEECLTNPELSKESKVNILKISPEQVGEKNINHAIPLYEMNETLERRVISQEITPQIAVQGLRSMMQGILRDRKQEGFAKKQFEEDLKRKKKKTRKRSQGRSI</sequence>
<accession>A0A1I6U2Y1</accession>
<dbReference type="Gene3D" id="1.20.58.1730">
    <property type="match status" value="1"/>
</dbReference>
<name>A0A1I6U2Y1_9BACI</name>
<evidence type="ECO:0000313" key="7">
    <source>
        <dbReference type="EMBL" id="SFS95627.1"/>
    </source>
</evidence>
<dbReference type="InterPro" id="IPR005053">
    <property type="entry name" value="MobA_MobL"/>
</dbReference>
<gene>
    <name evidence="6" type="ORF">HMI01_26900</name>
    <name evidence="7" type="ORF">SAMN05421668_12113</name>
</gene>
<evidence type="ECO:0000256" key="3">
    <source>
        <dbReference type="SAM" id="MobiDB-lite"/>
    </source>
</evidence>
<dbReference type="RefSeq" id="WP_089854914.1">
    <property type="nucleotide sequence ID" value="NZ_BJWJ01000045.1"/>
</dbReference>
<keyword evidence="2" id="KW-0184">Conjugation</keyword>
<dbReference type="AlphaFoldDB" id="A0A1I6U2Y1"/>
<evidence type="ECO:0000313" key="6">
    <source>
        <dbReference type="EMBL" id="GEM05702.1"/>
    </source>
</evidence>
<evidence type="ECO:0000259" key="5">
    <source>
        <dbReference type="Pfam" id="PF18208"/>
    </source>
</evidence>
<feature type="compositionally biased region" description="Basic residues" evidence="3">
    <location>
        <begin position="668"/>
        <end position="682"/>
    </location>
</feature>
<dbReference type="STRING" id="306541.SAMN05421668_12113"/>
<reference evidence="6 9" key="2">
    <citation type="submission" date="2019-07" db="EMBL/GenBank/DDBJ databases">
        <title>Whole genome shotgun sequence of Halolactibacillus miurensis NBRC 100873.</title>
        <authorList>
            <person name="Hosoyama A."/>
            <person name="Uohara A."/>
            <person name="Ohji S."/>
            <person name="Ichikawa N."/>
        </authorList>
    </citation>
    <scope>NUCLEOTIDE SEQUENCE [LARGE SCALE GENOMIC DNA]</scope>
    <source>
        <strain evidence="6 9">NBRC 100873</strain>
    </source>
</reference>
<feature type="region of interest" description="Disordered" evidence="3">
    <location>
        <begin position="660"/>
        <end position="682"/>
    </location>
</feature>
<dbReference type="Proteomes" id="UP000199139">
    <property type="component" value="Unassembled WGS sequence"/>
</dbReference>
<feature type="domain" description="Nicking enzyme C-terminal middle helical" evidence="5">
    <location>
        <begin position="286"/>
        <end position="391"/>
    </location>
</feature>
<dbReference type="InterPro" id="IPR040834">
    <property type="entry name" value="NES_C_h"/>
</dbReference>
<evidence type="ECO:0000313" key="9">
    <source>
        <dbReference type="Proteomes" id="UP000321773"/>
    </source>
</evidence>
<proteinExistence type="inferred from homology"/>
<dbReference type="Gene3D" id="3.30.930.30">
    <property type="match status" value="1"/>
</dbReference>
<dbReference type="EMBL" id="BJWJ01000045">
    <property type="protein sequence ID" value="GEM05702.1"/>
    <property type="molecule type" value="Genomic_DNA"/>
</dbReference>
<dbReference type="EMBL" id="FPAI01000021">
    <property type="protein sequence ID" value="SFS95627.1"/>
    <property type="molecule type" value="Genomic_DNA"/>
</dbReference>